<dbReference type="Pfam" id="PF00573">
    <property type="entry name" value="Ribosomal_L4"/>
    <property type="match status" value="1"/>
</dbReference>
<name>A0A0W4ZRZ7_PNEJ7</name>
<reference evidence="8" key="1">
    <citation type="journal article" date="2016" name="Nat. Commun.">
        <title>Genome analysis of three Pneumocystis species reveals adaptation mechanisms to life exclusively in mammalian hosts.</title>
        <authorList>
            <person name="Ma L."/>
            <person name="Chen Z."/>
            <person name="Huang D.W."/>
            <person name="Kutty G."/>
            <person name="Ishihara M."/>
            <person name="Wang H."/>
            <person name="Abouelleil A."/>
            <person name="Bishop L."/>
            <person name="Davey E."/>
            <person name="Deng R."/>
            <person name="Deng X."/>
            <person name="Fan L."/>
            <person name="Fantoni G."/>
            <person name="Fitzgerald M."/>
            <person name="Gogineni E."/>
            <person name="Goldberg J.M."/>
            <person name="Handley G."/>
            <person name="Hu X."/>
            <person name="Huber C."/>
            <person name="Jiao X."/>
            <person name="Jones K."/>
            <person name="Levin J.Z."/>
            <person name="Liu Y."/>
            <person name="Macdonald P."/>
            <person name="Melnikov A."/>
            <person name="Raley C."/>
            <person name="Sassi M."/>
            <person name="Sherman B.T."/>
            <person name="Song X."/>
            <person name="Sykes S."/>
            <person name="Tran B."/>
            <person name="Walsh L."/>
            <person name="Xia Y."/>
            <person name="Yang J."/>
            <person name="Young S."/>
            <person name="Zeng Q."/>
            <person name="Zheng X."/>
            <person name="Stephens R."/>
            <person name="Nusbaum C."/>
            <person name="Birren B.W."/>
            <person name="Azadi P."/>
            <person name="Lempicki R.A."/>
            <person name="Cuomo C.A."/>
            <person name="Kovacs J.A."/>
        </authorList>
    </citation>
    <scope>NUCLEOTIDE SEQUENCE [LARGE SCALE GENOMIC DNA]</scope>
    <source>
        <strain evidence="8">RU7</strain>
    </source>
</reference>
<sequence length="366" mass="40851">MALNRPQINVYDETGGLTGSTLCFPSVLEAPIRPDLVQSVHTLVAKNKRQPYAVSSRAGHQTSAESWGTGRAVSRVPRVSGGGTHRAGQAAYGNMCRGGHMFAPTKVWRKWCFKVNLNEKRYAISSALAASAVPSLVLARGHRIETVPEIPLVVSERVESLHKTREAVGVLNSLKAYADVVKVIDSRKYRAGKGKMRNRRYRQRRGPLIVYAEDKGLVRAFRNIPGVELVNVRALNLLQLAPGGHLGRFIIWTQSAFEMLDSLYGTTEVPASLKKNYTLPFSIVAQPDITRIINSDEIQSVLRAKGPRQTRRRVCQKKNPLRNRRLMLKLNPYAKVLLEHASSVVKKKREARETASKKFIEIIKSD</sequence>
<comment type="caution">
    <text evidence="7">The sequence shown here is derived from an EMBL/GenBank/DDBJ whole genome shotgun (WGS) entry which is preliminary data.</text>
</comment>
<dbReference type="OrthoDB" id="10259785at2759"/>
<evidence type="ECO:0000256" key="4">
    <source>
        <dbReference type="ARBA" id="ARBA00064527"/>
    </source>
</evidence>
<dbReference type="Gene3D" id="3.40.1370.10">
    <property type="match status" value="1"/>
</dbReference>
<feature type="domain" description="Large ribosomal subunit protein uL4 C-terminal" evidence="6">
    <location>
        <begin position="275"/>
        <end position="349"/>
    </location>
</feature>
<dbReference type="InterPro" id="IPR025755">
    <property type="entry name" value="Ribos_uL4_C_dom"/>
</dbReference>
<dbReference type="PANTHER" id="PTHR19431">
    <property type="entry name" value="60S RIBOSOMAL PROTEIN L4"/>
    <property type="match status" value="1"/>
</dbReference>
<dbReference type="SUPFAM" id="SSF52166">
    <property type="entry name" value="Ribosomal protein L4"/>
    <property type="match status" value="1"/>
</dbReference>
<dbReference type="GO" id="GO:0006412">
    <property type="term" value="P:translation"/>
    <property type="evidence" value="ECO:0007669"/>
    <property type="project" value="InterPro"/>
</dbReference>
<dbReference type="InterPro" id="IPR045240">
    <property type="entry name" value="Ribosomal_uL4_euk/arch"/>
</dbReference>
<dbReference type="AlphaFoldDB" id="A0A0W4ZRZ7"/>
<dbReference type="InterPro" id="IPR013000">
    <property type="entry name" value="Ribosomal_uL4_euk/arc_CS"/>
</dbReference>
<evidence type="ECO:0000313" key="8">
    <source>
        <dbReference type="Proteomes" id="UP000053447"/>
    </source>
</evidence>
<dbReference type="InterPro" id="IPR002136">
    <property type="entry name" value="Ribosomal_uL4"/>
</dbReference>
<dbReference type="RefSeq" id="XP_018230122.1">
    <property type="nucleotide sequence ID" value="XM_018373468.1"/>
</dbReference>
<gene>
    <name evidence="7" type="ORF">T551_01205</name>
</gene>
<dbReference type="PROSITE" id="PS00939">
    <property type="entry name" value="RIBOSOMAL_L1E"/>
    <property type="match status" value="1"/>
</dbReference>
<keyword evidence="3" id="KW-0687">Ribonucleoprotein</keyword>
<organism evidence="7 8">
    <name type="scientific">Pneumocystis jirovecii (strain RU7)</name>
    <name type="common">Human pneumocystis pneumonia agent</name>
    <dbReference type="NCBI Taxonomy" id="1408657"/>
    <lineage>
        <taxon>Eukaryota</taxon>
        <taxon>Fungi</taxon>
        <taxon>Dikarya</taxon>
        <taxon>Ascomycota</taxon>
        <taxon>Taphrinomycotina</taxon>
        <taxon>Pneumocystomycetes</taxon>
        <taxon>Pneumocystaceae</taxon>
        <taxon>Pneumocystis</taxon>
    </lineage>
</organism>
<comment type="subunit">
    <text evidence="4">Component of the large ribosomal subunit (LSU). Mature yeast ribosomes consist of a small (40S) and a large (60S) subunit. The 40S small subunit contains 1 molecule of ribosomal RNA (18S rRNA) and at least 33 different proteins. The large 60S subunit contains 3 rRNA molecules (25S, 5.8S and 5S rRNA) and at least 46 different proteins. uL4 is associated with the polypeptide exit tunnel. uL4 interacts with its chaperone ACL4 and the nuclear import receptor KAP104.</text>
</comment>
<evidence type="ECO:0000313" key="7">
    <source>
        <dbReference type="EMBL" id="KTW31132.1"/>
    </source>
</evidence>
<dbReference type="STRING" id="1408657.A0A0W4ZRZ7"/>
<feature type="region of interest" description="Disordered" evidence="5">
    <location>
        <begin position="54"/>
        <end position="87"/>
    </location>
</feature>
<dbReference type="VEuPathDB" id="FungiDB:T551_01205"/>
<accession>A0A0W4ZRZ7</accession>
<dbReference type="EMBL" id="LFWA01000005">
    <property type="protein sequence ID" value="KTW31132.1"/>
    <property type="molecule type" value="Genomic_DNA"/>
</dbReference>
<keyword evidence="8" id="KW-1185">Reference proteome</keyword>
<dbReference type="GO" id="GO:0022625">
    <property type="term" value="C:cytosolic large ribosomal subunit"/>
    <property type="evidence" value="ECO:0007669"/>
    <property type="project" value="UniProtKB-ARBA"/>
</dbReference>
<dbReference type="InterPro" id="IPR023574">
    <property type="entry name" value="Ribosomal_uL4_dom_sf"/>
</dbReference>
<keyword evidence="2" id="KW-0689">Ribosomal protein</keyword>
<proteinExistence type="inferred from homology"/>
<dbReference type="FunFam" id="3.40.1370.10:FF:000002">
    <property type="entry name" value="60S ribosomal protein L4"/>
    <property type="match status" value="1"/>
</dbReference>
<dbReference type="Pfam" id="PF14374">
    <property type="entry name" value="Ribos_L4_asso_C"/>
    <property type="match status" value="1"/>
</dbReference>
<comment type="similarity">
    <text evidence="1">Belongs to the universal ribosomal protein uL4 family.</text>
</comment>
<dbReference type="GeneID" id="28939723"/>
<protein>
    <recommendedName>
        <fullName evidence="6">Large ribosomal subunit protein uL4 C-terminal domain-containing protein</fullName>
    </recommendedName>
</protein>
<dbReference type="Proteomes" id="UP000053447">
    <property type="component" value="Unassembled WGS sequence"/>
</dbReference>
<evidence type="ECO:0000256" key="3">
    <source>
        <dbReference type="ARBA" id="ARBA00023274"/>
    </source>
</evidence>
<evidence type="ECO:0000256" key="2">
    <source>
        <dbReference type="ARBA" id="ARBA00022980"/>
    </source>
</evidence>
<evidence type="ECO:0000256" key="1">
    <source>
        <dbReference type="ARBA" id="ARBA00010528"/>
    </source>
</evidence>
<evidence type="ECO:0000259" key="6">
    <source>
        <dbReference type="Pfam" id="PF14374"/>
    </source>
</evidence>
<dbReference type="GO" id="GO:0003735">
    <property type="term" value="F:structural constituent of ribosome"/>
    <property type="evidence" value="ECO:0007669"/>
    <property type="project" value="InterPro"/>
</dbReference>
<evidence type="ECO:0000256" key="5">
    <source>
        <dbReference type="SAM" id="MobiDB-lite"/>
    </source>
</evidence>